<dbReference type="InterPro" id="IPR015943">
    <property type="entry name" value="WD40/YVTN_repeat-like_dom_sf"/>
</dbReference>
<gene>
    <name evidence="5" type="ORF">MVEN_02597000</name>
</gene>
<reference evidence="5" key="1">
    <citation type="submission" date="2020-05" db="EMBL/GenBank/DDBJ databases">
        <title>Mycena genomes resolve the evolution of fungal bioluminescence.</title>
        <authorList>
            <person name="Tsai I.J."/>
        </authorList>
    </citation>
    <scope>NUCLEOTIDE SEQUENCE</scope>
    <source>
        <strain evidence="5">CCC161011</strain>
    </source>
</reference>
<feature type="repeat" description="WD" evidence="3">
    <location>
        <begin position="531"/>
        <end position="572"/>
    </location>
</feature>
<dbReference type="PANTHER" id="PTHR22847:SF637">
    <property type="entry name" value="WD REPEAT DOMAIN 5B"/>
    <property type="match status" value="1"/>
</dbReference>
<keyword evidence="1 3" id="KW-0853">WD repeat</keyword>
<evidence type="ECO:0000256" key="1">
    <source>
        <dbReference type="ARBA" id="ARBA00022574"/>
    </source>
</evidence>
<feature type="repeat" description="WD" evidence="3">
    <location>
        <begin position="332"/>
        <end position="358"/>
    </location>
</feature>
<dbReference type="InterPro" id="IPR001680">
    <property type="entry name" value="WD40_rpt"/>
</dbReference>
<dbReference type="SUPFAM" id="SSF49562">
    <property type="entry name" value="C2 domain (Calcium/lipid-binding domain, CaLB)"/>
    <property type="match status" value="1"/>
</dbReference>
<dbReference type="InterPro" id="IPR001632">
    <property type="entry name" value="WD40_G-protein_beta-like"/>
</dbReference>
<dbReference type="PANTHER" id="PTHR22847">
    <property type="entry name" value="WD40 REPEAT PROTEIN"/>
    <property type="match status" value="1"/>
</dbReference>
<dbReference type="Pfam" id="PF00168">
    <property type="entry name" value="C2"/>
    <property type="match status" value="1"/>
</dbReference>
<feature type="repeat" description="WD" evidence="3">
    <location>
        <begin position="703"/>
        <end position="744"/>
    </location>
</feature>
<dbReference type="InterPro" id="IPR020472">
    <property type="entry name" value="WD40_PAC1"/>
</dbReference>
<dbReference type="InterPro" id="IPR036322">
    <property type="entry name" value="WD40_repeat_dom_sf"/>
</dbReference>
<dbReference type="SMART" id="SM00320">
    <property type="entry name" value="WD40"/>
    <property type="match status" value="10"/>
</dbReference>
<proteinExistence type="predicted"/>
<name>A0A8H6WT66_9AGAR</name>
<keyword evidence="2" id="KW-0677">Repeat</keyword>
<dbReference type="InterPro" id="IPR019775">
    <property type="entry name" value="WD40_repeat_CS"/>
</dbReference>
<dbReference type="PRINTS" id="PR00320">
    <property type="entry name" value="GPROTEINBRPT"/>
</dbReference>
<dbReference type="Gene3D" id="2.60.40.150">
    <property type="entry name" value="C2 domain"/>
    <property type="match status" value="1"/>
</dbReference>
<comment type="caution">
    <text evidence="5">The sequence shown here is derived from an EMBL/GenBank/DDBJ whole genome shotgun (WGS) entry which is preliminary data.</text>
</comment>
<dbReference type="SUPFAM" id="SSF50978">
    <property type="entry name" value="WD40 repeat-like"/>
    <property type="match status" value="2"/>
</dbReference>
<evidence type="ECO:0000313" key="6">
    <source>
        <dbReference type="Proteomes" id="UP000620124"/>
    </source>
</evidence>
<dbReference type="PROSITE" id="PS50004">
    <property type="entry name" value="C2"/>
    <property type="match status" value="1"/>
</dbReference>
<feature type="repeat" description="WD" evidence="3">
    <location>
        <begin position="660"/>
        <end position="696"/>
    </location>
</feature>
<dbReference type="PRINTS" id="PR00319">
    <property type="entry name" value="GPROTEINB"/>
</dbReference>
<dbReference type="Pfam" id="PF00400">
    <property type="entry name" value="WD40"/>
    <property type="match status" value="10"/>
</dbReference>
<sequence length="874" mass="94178">MSQTYSLLVQSASIPKVPGPHLGINLYVRIDINEGGTHRTLKTPVIKGSLTPKWDFETTISTFSAPADITFKFSLRHKTMVKKVIGQVTTTVSELVQRCTAHNYAPVELDIQSHDSLVGRLCVLLKANTVDQLREAAHHELLKTQQDITEISSVSAVSRLSGATTTVVSVINNHRDLGSALLKVASRLKPLVEMGDKIANIHPYVNLAWSVVTFALEVQVEADQKIIELVETMAEVYSFTSQVDFLEAKIKPLEDAILKIAIQTVECSFFIREYTGHGFLGKLGRTTFTDVSEKIVKFSQCLKQLKEKFEHGTNIQTLFISAKIAKGVESLDGNHIVSGSDDQTVRIWDAHTGLAVGEPLEGHTRSVNSVAFSPDGNHIVSGSDDQTVRIWDAHIGAAVGEPLEGHTGWVKSVAFSPDGNHIVSGSYKTVQIWDAHTGTAVGKPLEGHTGRVYSVAFSLDGNHIVSGSSDKTVRIWDAHTGVAIGEPLEGHTGSVYSVAFSPDGNNIVCGSSDQMVQIWDARSGAAGGEPLEGHTGSVNSVTFSPDGNHIVSGSDDQTVRIWDAHTGAAVREPLEGHPGSVNSVAFSPNGNHIVSGSDDQTVRIWDAHTGEAVEEPLRGHTGSGYSVAFSPDGNHIVSGSSDKTVRIWDAHTGVAVGEPLEGHTAWVQSVAFSPDGNHIVSGSSDKTVRIWDAHSGAAGGEPLEGHTGSVYSVAFSPDGNHIVSGSDDHTVRIWDAHTGLAVGEPLEGAYTLSQLSCVFTRWEITLSLAQMIKQCESGMPILGQLLENPLRGIQAGLNQLHSRQMETTLSLAQMIKQCESGMPRLELKSMWYLTFLITRVSGIPPKHLVLLGHQEGMIEVNTTFNCLLTHSQDF</sequence>
<dbReference type="GO" id="GO:1990234">
    <property type="term" value="C:transferase complex"/>
    <property type="evidence" value="ECO:0007669"/>
    <property type="project" value="UniProtKB-ARBA"/>
</dbReference>
<dbReference type="CDD" id="cd00200">
    <property type="entry name" value="WD40"/>
    <property type="match status" value="1"/>
</dbReference>
<feature type="repeat" description="WD" evidence="3">
    <location>
        <begin position="574"/>
        <end position="615"/>
    </location>
</feature>
<dbReference type="InterPro" id="IPR000008">
    <property type="entry name" value="C2_dom"/>
</dbReference>
<dbReference type="PROSITE" id="PS50082">
    <property type="entry name" value="WD_REPEATS_2"/>
    <property type="match status" value="10"/>
</dbReference>
<evidence type="ECO:0000313" key="5">
    <source>
        <dbReference type="EMBL" id="KAF7326778.1"/>
    </source>
</evidence>
<feature type="repeat" description="WD" evidence="3">
    <location>
        <begin position="617"/>
        <end position="658"/>
    </location>
</feature>
<dbReference type="PROSITE" id="PS00678">
    <property type="entry name" value="WD_REPEATS_1"/>
    <property type="match status" value="7"/>
</dbReference>
<evidence type="ECO:0000259" key="4">
    <source>
        <dbReference type="PROSITE" id="PS50004"/>
    </source>
</evidence>
<evidence type="ECO:0000256" key="2">
    <source>
        <dbReference type="ARBA" id="ARBA00022737"/>
    </source>
</evidence>
<feature type="repeat" description="WD" evidence="3">
    <location>
        <begin position="488"/>
        <end position="524"/>
    </location>
</feature>
<dbReference type="EMBL" id="JACAZI010000040">
    <property type="protein sequence ID" value="KAF7326778.1"/>
    <property type="molecule type" value="Genomic_DNA"/>
</dbReference>
<feature type="domain" description="C2" evidence="4">
    <location>
        <begin position="1"/>
        <end position="105"/>
    </location>
</feature>
<dbReference type="Gene3D" id="2.130.10.10">
    <property type="entry name" value="YVTN repeat-like/Quinoprotein amine dehydrogenase"/>
    <property type="match status" value="5"/>
</dbReference>
<organism evidence="5 6">
    <name type="scientific">Mycena venus</name>
    <dbReference type="NCBI Taxonomy" id="2733690"/>
    <lineage>
        <taxon>Eukaryota</taxon>
        <taxon>Fungi</taxon>
        <taxon>Dikarya</taxon>
        <taxon>Basidiomycota</taxon>
        <taxon>Agaricomycotina</taxon>
        <taxon>Agaricomycetes</taxon>
        <taxon>Agaricomycetidae</taxon>
        <taxon>Agaricales</taxon>
        <taxon>Marasmiineae</taxon>
        <taxon>Mycenaceae</taxon>
        <taxon>Mycena</taxon>
    </lineage>
</organism>
<dbReference type="InterPro" id="IPR035892">
    <property type="entry name" value="C2_domain_sf"/>
</dbReference>
<feature type="repeat" description="WD" evidence="3">
    <location>
        <begin position="360"/>
        <end position="392"/>
    </location>
</feature>
<dbReference type="PROSITE" id="PS50294">
    <property type="entry name" value="WD_REPEATS_REGION"/>
    <property type="match status" value="8"/>
</dbReference>
<dbReference type="AlphaFoldDB" id="A0A8H6WT66"/>
<protein>
    <submittedName>
        <fullName evidence="5">WD40 repeat-like protein</fullName>
    </submittedName>
</protein>
<dbReference type="Proteomes" id="UP000620124">
    <property type="component" value="Unassembled WGS sequence"/>
</dbReference>
<evidence type="ECO:0000256" key="3">
    <source>
        <dbReference type="PROSITE-ProRule" id="PRU00221"/>
    </source>
</evidence>
<feature type="repeat" description="WD" evidence="3">
    <location>
        <begin position="403"/>
        <end position="443"/>
    </location>
</feature>
<keyword evidence="6" id="KW-1185">Reference proteome</keyword>
<feature type="repeat" description="WD" evidence="3">
    <location>
        <begin position="445"/>
        <end position="486"/>
    </location>
</feature>
<dbReference type="CDD" id="cd00030">
    <property type="entry name" value="C2"/>
    <property type="match status" value="1"/>
</dbReference>
<accession>A0A8H6WT66</accession>
<dbReference type="OrthoDB" id="163438at2759"/>
<dbReference type="SMART" id="SM00239">
    <property type="entry name" value="C2"/>
    <property type="match status" value="1"/>
</dbReference>